<dbReference type="RefSeq" id="WP_152718465.1">
    <property type="nucleotide sequence ID" value="NZ_VOSJ01000649.1"/>
</dbReference>
<dbReference type="AlphaFoldDB" id="A0A5N7MWE5"/>
<dbReference type="EMBL" id="VOSK01000611">
    <property type="protein sequence ID" value="MPR31277.1"/>
    <property type="molecule type" value="Genomic_DNA"/>
</dbReference>
<keyword evidence="3" id="KW-1185">Reference proteome</keyword>
<gene>
    <name evidence="2" type="ORF">FS320_41970</name>
</gene>
<organism evidence="2 3">
    <name type="scientific">Microvirga tunisiensis</name>
    <dbReference type="NCBI Taxonomy" id="2108360"/>
    <lineage>
        <taxon>Bacteria</taxon>
        <taxon>Pseudomonadati</taxon>
        <taxon>Pseudomonadota</taxon>
        <taxon>Alphaproteobacteria</taxon>
        <taxon>Hyphomicrobiales</taxon>
        <taxon>Methylobacteriaceae</taxon>
        <taxon>Microvirga</taxon>
    </lineage>
</organism>
<reference evidence="2 3" key="1">
    <citation type="journal article" date="2019" name="Syst. Appl. Microbiol.">
        <title>Microvirga tunisiensis sp. nov., a root nodule symbiotic bacterium isolated from Lupinus micranthus and L. luteus grown in Northern Tunisia.</title>
        <authorList>
            <person name="Msaddak A."/>
            <person name="Rejili M."/>
            <person name="Duran D."/>
            <person name="Mars M."/>
            <person name="Palacios J.M."/>
            <person name="Ruiz-Argueso T."/>
            <person name="Rey L."/>
            <person name="Imperial J."/>
        </authorList>
    </citation>
    <scope>NUCLEOTIDE SEQUENCE [LARGE SCALE GENOMIC DNA]</scope>
    <source>
        <strain evidence="2 3">Lmie10</strain>
    </source>
</reference>
<proteinExistence type="predicted"/>
<feature type="region of interest" description="Disordered" evidence="1">
    <location>
        <begin position="1"/>
        <end position="23"/>
    </location>
</feature>
<evidence type="ECO:0000313" key="3">
    <source>
        <dbReference type="Proteomes" id="UP000403266"/>
    </source>
</evidence>
<comment type="caution">
    <text evidence="2">The sequence shown here is derived from an EMBL/GenBank/DDBJ whole genome shotgun (WGS) entry which is preliminary data.</text>
</comment>
<evidence type="ECO:0000313" key="2">
    <source>
        <dbReference type="EMBL" id="MPR31277.1"/>
    </source>
</evidence>
<protein>
    <submittedName>
        <fullName evidence="2">Uncharacterized protein</fullName>
    </submittedName>
</protein>
<sequence>MALSNAERQKRHRERLKAGAKREEGTWETAVRTTITNDTFYQTWPSAEAALRYLAELPAIDHLQLVSIRKVDE</sequence>
<accession>A0A5N7MWE5</accession>
<name>A0A5N7MWE5_9HYPH</name>
<evidence type="ECO:0000256" key="1">
    <source>
        <dbReference type="SAM" id="MobiDB-lite"/>
    </source>
</evidence>
<dbReference type="Proteomes" id="UP000403266">
    <property type="component" value="Unassembled WGS sequence"/>
</dbReference>